<sequence>MLVHPKQTRPGPGSKPRSSMDKNRNKAATPDVVAEDDGGWFSSWKLPTLPDLLAFPAATLGWPSGGTADPSQPSQDGCPVVKVKDGFLRGRTLRTEGGTTYYGFRGVPYAKPPIGDLRFKAPQPPEPWLDVRDAGQEGSYCTQPMVKVKVQPRSWSFKDVSAFMATMPTLLRRVGKMFRQSEDCLYLNVYSPELPRGESAPLRPVLFWIHGGGFLVGDGDSDIFGPDYFVDQGIVVVSINYRLGPFGFLSVGTEEAPGNAGMKDQVMALRWVRDNIAVFGGDPGRVCVYGESAGAVAAHLHTLSPLSRGLFHAAIIGSGSALHEWAMSNKGLGTARELAKTLGIEASEPDEVVAALRKESADRLISGVIKMNIDARFIGHELVFLPVVEPPGKDAFLTEEPEDILREGRQADVPIIIGVNNREGGLWLVGNPTTGRQNPTSASEIATLRSRLANEMFLTDEMHSSLTPEKRAECHKEIMEFYFGEKTLTKETMPQFLDLFGDLCFINSLYVCTRLHAANEKTPVYVYYLSYEGKLGFFKRLLKLKIPGMSHGDELGYIFRVTLLPEIPLGPENPDLIFRNRMIKMFTNFVKTGNPTPSESDVGVTWSPSWQPDTARMDYLDIGESLRMRHDPPSERMHFWDGLYRRYLGRTILS</sequence>
<dbReference type="SUPFAM" id="SSF53474">
    <property type="entry name" value="alpha/beta-Hydrolases"/>
    <property type="match status" value="1"/>
</dbReference>
<dbReference type="InterPro" id="IPR002018">
    <property type="entry name" value="CarbesteraseB"/>
</dbReference>
<dbReference type="GO" id="GO:0052689">
    <property type="term" value="F:carboxylic ester hydrolase activity"/>
    <property type="evidence" value="ECO:0007669"/>
    <property type="project" value="UniProtKB-KW"/>
</dbReference>
<reference evidence="9" key="1">
    <citation type="submission" date="2025-08" db="UniProtKB">
        <authorList>
            <consortium name="RefSeq"/>
        </authorList>
    </citation>
    <scope>IDENTIFICATION</scope>
    <source>
        <tissue evidence="9">Whole organism</tissue>
    </source>
</reference>
<name>A0A9C6X3M0_FRAOC</name>
<evidence type="ECO:0000313" key="8">
    <source>
        <dbReference type="Proteomes" id="UP000504606"/>
    </source>
</evidence>
<dbReference type="PANTHER" id="PTHR43142:SF1">
    <property type="entry name" value="CARBOXYLIC ESTER HYDROLASE"/>
    <property type="match status" value="1"/>
</dbReference>
<evidence type="ECO:0000313" key="9">
    <source>
        <dbReference type="RefSeq" id="XP_052128541.1"/>
    </source>
</evidence>
<accession>A0A9C6X3M0</accession>
<dbReference type="PROSITE" id="PS00122">
    <property type="entry name" value="CARBOXYLESTERASE_B_1"/>
    <property type="match status" value="1"/>
</dbReference>
<proteinExistence type="inferred from homology"/>
<evidence type="ECO:0000259" key="7">
    <source>
        <dbReference type="Pfam" id="PF00135"/>
    </source>
</evidence>
<dbReference type="PANTHER" id="PTHR43142">
    <property type="entry name" value="CARBOXYLIC ESTER HYDROLASE"/>
    <property type="match status" value="1"/>
</dbReference>
<keyword evidence="4" id="KW-0325">Glycoprotein</keyword>
<evidence type="ECO:0000256" key="6">
    <source>
        <dbReference type="SAM" id="MobiDB-lite"/>
    </source>
</evidence>
<evidence type="ECO:0000256" key="5">
    <source>
        <dbReference type="RuleBase" id="RU361235"/>
    </source>
</evidence>
<dbReference type="OrthoDB" id="19653at2759"/>
<comment type="similarity">
    <text evidence="1 5">Belongs to the type-B carboxylesterase/lipase family.</text>
</comment>
<dbReference type="Gene3D" id="3.40.50.1820">
    <property type="entry name" value="alpha/beta hydrolase"/>
    <property type="match status" value="1"/>
</dbReference>
<dbReference type="RefSeq" id="XP_052128541.1">
    <property type="nucleotide sequence ID" value="XM_052272581.1"/>
</dbReference>
<keyword evidence="2" id="KW-0719">Serine esterase</keyword>
<protein>
    <recommendedName>
        <fullName evidence="5">Carboxylic ester hydrolase</fullName>
        <ecNumber evidence="5">3.1.1.-</ecNumber>
    </recommendedName>
</protein>
<dbReference type="EC" id="3.1.1.-" evidence="5"/>
<keyword evidence="8" id="KW-1185">Reference proteome</keyword>
<dbReference type="PROSITE" id="PS00941">
    <property type="entry name" value="CARBOXYLESTERASE_B_2"/>
    <property type="match status" value="1"/>
</dbReference>
<dbReference type="CDD" id="cd00312">
    <property type="entry name" value="Esterase_lipase"/>
    <property type="match status" value="1"/>
</dbReference>
<feature type="domain" description="Carboxylesterase type B" evidence="7">
    <location>
        <begin position="79"/>
        <end position="640"/>
    </location>
</feature>
<evidence type="ECO:0000256" key="2">
    <source>
        <dbReference type="ARBA" id="ARBA00022487"/>
    </source>
</evidence>
<dbReference type="AlphaFoldDB" id="A0A9C6X3M0"/>
<organism evidence="8 9">
    <name type="scientific">Frankliniella occidentalis</name>
    <name type="common">Western flower thrips</name>
    <name type="synonym">Euthrips occidentalis</name>
    <dbReference type="NCBI Taxonomy" id="133901"/>
    <lineage>
        <taxon>Eukaryota</taxon>
        <taxon>Metazoa</taxon>
        <taxon>Ecdysozoa</taxon>
        <taxon>Arthropoda</taxon>
        <taxon>Hexapoda</taxon>
        <taxon>Insecta</taxon>
        <taxon>Pterygota</taxon>
        <taxon>Neoptera</taxon>
        <taxon>Paraneoptera</taxon>
        <taxon>Thysanoptera</taxon>
        <taxon>Terebrantia</taxon>
        <taxon>Thripoidea</taxon>
        <taxon>Thripidae</taxon>
        <taxon>Frankliniella</taxon>
    </lineage>
</organism>
<feature type="region of interest" description="Disordered" evidence="6">
    <location>
        <begin position="1"/>
        <end position="34"/>
    </location>
</feature>
<dbReference type="InterPro" id="IPR029058">
    <property type="entry name" value="AB_hydrolase_fold"/>
</dbReference>
<dbReference type="KEGG" id="foc:113211396"/>
<dbReference type="GeneID" id="113211396"/>
<gene>
    <name evidence="9" type="primary">LOC113211396</name>
</gene>
<dbReference type="InterPro" id="IPR019819">
    <property type="entry name" value="Carboxylesterase_B_CS"/>
</dbReference>
<keyword evidence="3 5" id="KW-0378">Hydrolase</keyword>
<dbReference type="InterPro" id="IPR019826">
    <property type="entry name" value="Carboxylesterase_B_AS"/>
</dbReference>
<dbReference type="Proteomes" id="UP000504606">
    <property type="component" value="Unplaced"/>
</dbReference>
<dbReference type="Pfam" id="PF00135">
    <property type="entry name" value="COesterase"/>
    <property type="match status" value="1"/>
</dbReference>
<evidence type="ECO:0000256" key="3">
    <source>
        <dbReference type="ARBA" id="ARBA00022801"/>
    </source>
</evidence>
<evidence type="ECO:0000256" key="1">
    <source>
        <dbReference type="ARBA" id="ARBA00005964"/>
    </source>
</evidence>
<evidence type="ECO:0000256" key="4">
    <source>
        <dbReference type="ARBA" id="ARBA00023180"/>
    </source>
</evidence>